<reference evidence="3" key="1">
    <citation type="submission" date="2018-12" db="EMBL/GenBank/DDBJ databases">
        <title>Tengunoibacter tsumagoiensis gen. nov., sp. nov., Dictyobacter kobayashii sp. nov., D. alpinus sp. nov., and D. joshuensis sp. nov. and description of Dictyobacteraceae fam. nov. within the order Ktedonobacterales isolated from Tengu-no-mugimeshi.</title>
        <authorList>
            <person name="Wang C.M."/>
            <person name="Zheng Y."/>
            <person name="Sakai Y."/>
            <person name="Toyoda A."/>
            <person name="Minakuchi Y."/>
            <person name="Abe K."/>
            <person name="Yokota A."/>
            <person name="Yabe S."/>
        </authorList>
    </citation>
    <scope>NUCLEOTIDE SEQUENCE [LARGE SCALE GENOMIC DNA]</scope>
    <source>
        <strain evidence="3">Uno11</strain>
    </source>
</reference>
<name>A0A402AIA6_9CHLR</name>
<dbReference type="OrthoDB" id="123418at2"/>
<sequence length="233" mass="25320">MSETPLLQITTLRYYLFGLALAPIFMAFFGTSWWGMGELSQVLPGGNLTSLIIFILVDIILLAGAIWLILRARQLPVDRSPAAKALGKEKGRYYGRWFGSIFGLEIIVILIANILIYKVFKRPAYSMPVIAIIVGLHFLPLASVFQVRAYYITGTLVALVGVVVMLAIPATQTFGSARAWDVVLGITCSIILWITGGFTLLMARNKLQQTQVLLAGIHDTAPPAGLIAGDAAL</sequence>
<feature type="transmembrane region" description="Helical" evidence="1">
    <location>
        <begin position="97"/>
        <end position="117"/>
    </location>
</feature>
<feature type="transmembrane region" description="Helical" evidence="1">
    <location>
        <begin position="182"/>
        <end position="203"/>
    </location>
</feature>
<keyword evidence="1" id="KW-0812">Transmembrane</keyword>
<accession>A0A402AIA6</accession>
<feature type="transmembrane region" description="Helical" evidence="1">
    <location>
        <begin position="12"/>
        <end position="36"/>
    </location>
</feature>
<dbReference type="Pfam" id="PF22765">
    <property type="entry name" value="DUF7010"/>
    <property type="match status" value="1"/>
</dbReference>
<evidence type="ECO:0000313" key="2">
    <source>
        <dbReference type="EMBL" id="GCE18847.1"/>
    </source>
</evidence>
<dbReference type="RefSeq" id="WP_126550435.1">
    <property type="nucleotide sequence ID" value="NZ_BIFS01000001.1"/>
</dbReference>
<dbReference type="EMBL" id="BIFS01000001">
    <property type="protein sequence ID" value="GCE18847.1"/>
    <property type="molecule type" value="Genomic_DNA"/>
</dbReference>
<dbReference type="Proteomes" id="UP000287188">
    <property type="component" value="Unassembled WGS sequence"/>
</dbReference>
<keyword evidence="1" id="KW-0472">Membrane</keyword>
<protein>
    <submittedName>
        <fullName evidence="2">Uncharacterized protein</fullName>
    </submittedName>
</protein>
<evidence type="ECO:0000313" key="3">
    <source>
        <dbReference type="Proteomes" id="UP000287188"/>
    </source>
</evidence>
<organism evidence="2 3">
    <name type="scientific">Dictyobacter kobayashii</name>
    <dbReference type="NCBI Taxonomy" id="2014872"/>
    <lineage>
        <taxon>Bacteria</taxon>
        <taxon>Bacillati</taxon>
        <taxon>Chloroflexota</taxon>
        <taxon>Ktedonobacteria</taxon>
        <taxon>Ktedonobacterales</taxon>
        <taxon>Dictyobacteraceae</taxon>
        <taxon>Dictyobacter</taxon>
    </lineage>
</organism>
<evidence type="ECO:0000256" key="1">
    <source>
        <dbReference type="SAM" id="Phobius"/>
    </source>
</evidence>
<feature type="transmembrane region" description="Helical" evidence="1">
    <location>
        <begin position="149"/>
        <end position="170"/>
    </location>
</feature>
<feature type="transmembrane region" description="Helical" evidence="1">
    <location>
        <begin position="48"/>
        <end position="70"/>
    </location>
</feature>
<gene>
    <name evidence="2" type="ORF">KDK_26470</name>
</gene>
<dbReference type="AlphaFoldDB" id="A0A402AIA6"/>
<keyword evidence="1" id="KW-1133">Transmembrane helix</keyword>
<keyword evidence="3" id="KW-1185">Reference proteome</keyword>
<proteinExistence type="predicted"/>
<comment type="caution">
    <text evidence="2">The sequence shown here is derived from an EMBL/GenBank/DDBJ whole genome shotgun (WGS) entry which is preliminary data.</text>
</comment>
<feature type="transmembrane region" description="Helical" evidence="1">
    <location>
        <begin position="123"/>
        <end position="142"/>
    </location>
</feature>
<dbReference type="InterPro" id="IPR053824">
    <property type="entry name" value="DUF7010"/>
</dbReference>